<organism evidence="2 3">
    <name type="scientific">Burkholderia orbicola (strain MC0-3)</name>
    <dbReference type="NCBI Taxonomy" id="406425"/>
    <lineage>
        <taxon>Bacteria</taxon>
        <taxon>Pseudomonadati</taxon>
        <taxon>Pseudomonadota</taxon>
        <taxon>Betaproteobacteria</taxon>
        <taxon>Burkholderiales</taxon>
        <taxon>Burkholderiaceae</taxon>
        <taxon>Burkholderia</taxon>
        <taxon>Burkholderia cepacia complex</taxon>
        <taxon>Burkholderia orbicola</taxon>
    </lineage>
</organism>
<evidence type="ECO:0000313" key="3">
    <source>
        <dbReference type="Proteomes" id="UP000002169"/>
    </source>
</evidence>
<dbReference type="KEGG" id="bcm:Bcenmc03_3998"/>
<dbReference type="EMBL" id="CP000959">
    <property type="protein sequence ID" value="ACA93149.1"/>
    <property type="molecule type" value="Genomic_DNA"/>
</dbReference>
<evidence type="ECO:0000256" key="1">
    <source>
        <dbReference type="SAM" id="Phobius"/>
    </source>
</evidence>
<keyword evidence="1" id="KW-0472">Membrane</keyword>
<feature type="transmembrane region" description="Helical" evidence="1">
    <location>
        <begin position="12"/>
        <end position="31"/>
    </location>
</feature>
<dbReference type="AlphaFoldDB" id="B1K6F2"/>
<dbReference type="HOGENOM" id="CLU_2858993_0_0_4"/>
<reference evidence="3" key="1">
    <citation type="submission" date="2008-02" db="EMBL/GenBank/DDBJ databases">
        <title>Complete sequence of chromosome 2 of Burkholderia cenocepacia MC0-3.</title>
        <authorList>
            <person name="Copeland A."/>
            <person name="Lucas S."/>
            <person name="Lapidus A."/>
            <person name="Barry K."/>
            <person name="Bruce D."/>
            <person name="Goodwin L."/>
            <person name="Glavina del Rio T."/>
            <person name="Dalin E."/>
            <person name="Tice H."/>
            <person name="Pitluck S."/>
            <person name="Chain P."/>
            <person name="Malfatti S."/>
            <person name="Shin M."/>
            <person name="Vergez L."/>
            <person name="Schmutz J."/>
            <person name="Larimer F."/>
            <person name="Land M."/>
            <person name="Hauser L."/>
            <person name="Kyrpides N."/>
            <person name="Mikhailova N."/>
            <person name="Tiedje J."/>
            <person name="Richardson P."/>
        </authorList>
    </citation>
    <scope>NUCLEOTIDE SEQUENCE [LARGE SCALE GENOMIC DNA]</scope>
    <source>
        <strain evidence="3">MC0-3</strain>
    </source>
</reference>
<proteinExistence type="predicted"/>
<accession>B1K6F2</accession>
<feature type="transmembrane region" description="Helical" evidence="1">
    <location>
        <begin position="43"/>
        <end position="62"/>
    </location>
</feature>
<dbReference type="Proteomes" id="UP000002169">
    <property type="component" value="Chromosome 2"/>
</dbReference>
<sequence length="64" mass="6806">MATKVVTRCSFWLSIAISAAWYCTMAVLASPPSVRRLLVRPKAVLDTAAGLLLMGVGGRMLAGR</sequence>
<keyword evidence="1" id="KW-0812">Transmembrane</keyword>
<protein>
    <recommendedName>
        <fullName evidence="4">Lysine transporter LysE</fullName>
    </recommendedName>
</protein>
<evidence type="ECO:0000313" key="2">
    <source>
        <dbReference type="EMBL" id="ACA93149.1"/>
    </source>
</evidence>
<name>B1K6F2_BURO0</name>
<keyword evidence="1" id="KW-1133">Transmembrane helix</keyword>
<gene>
    <name evidence="2" type="ordered locus">Bcenmc03_3998</name>
</gene>
<evidence type="ECO:0008006" key="4">
    <source>
        <dbReference type="Google" id="ProtNLM"/>
    </source>
</evidence>